<comment type="similarity">
    <text evidence="2">Belongs to the cysteine dioxygenase family.</text>
</comment>
<keyword evidence="4" id="KW-0479">Metal-binding</keyword>
<dbReference type="OrthoDB" id="271433at2759"/>
<dbReference type="Gene3D" id="2.60.120.10">
    <property type="entry name" value="Jelly Rolls"/>
    <property type="match status" value="1"/>
</dbReference>
<evidence type="ECO:0000256" key="5">
    <source>
        <dbReference type="ARBA" id="ARBA00023002"/>
    </source>
</evidence>
<dbReference type="GO" id="GO:0046872">
    <property type="term" value="F:metal ion binding"/>
    <property type="evidence" value="ECO:0007669"/>
    <property type="project" value="UniProtKB-KW"/>
</dbReference>
<proteinExistence type="inferred from homology"/>
<dbReference type="InterPro" id="IPR011051">
    <property type="entry name" value="RmlC_Cupin_sf"/>
</dbReference>
<evidence type="ECO:0000313" key="9">
    <source>
        <dbReference type="Proteomes" id="UP000886520"/>
    </source>
</evidence>
<sequence length="280" mass="31487">MVHLLQQLYDACKEAFALPGLAPSPQLLQQVQSLIDAMTLADLGLDEEFFVQVNKGAKSPQTVFYLHIHMCRRFSMGIFYLPQSAVIPLHDHPEMTVLNKLLHGSMHVKAYDWVDPSVQRSDFSGQRSEASFPNARLARLVVEDIFTAPCKASMFCPTGGGNIHALTGVTHCAVLDVLAPPYSAAEERPCTYYYDFPTDCLSEASAIEGTDQTLAWLEVRQLPYDNDFIGRKILRDTNFCILHSSRDWRSFLEWPIEGVPYRISWALPHCKVLFGGLTPH</sequence>
<dbReference type="CDD" id="cd20289">
    <property type="entry name" value="cupin_ADO"/>
    <property type="match status" value="1"/>
</dbReference>
<keyword evidence="6" id="KW-0408">Iron</keyword>
<keyword evidence="5" id="KW-0560">Oxidoreductase</keyword>
<dbReference type="InterPro" id="IPR014710">
    <property type="entry name" value="RmlC-like_jellyroll"/>
</dbReference>
<dbReference type="Pfam" id="PF07847">
    <property type="entry name" value="PCO_ADO"/>
    <property type="match status" value="1"/>
</dbReference>
<dbReference type="EC" id="1.13.11.20" evidence="3"/>
<dbReference type="PANTHER" id="PTHR22966:SF61">
    <property type="entry name" value="2-AMINOETHANETHIOL DIOXYGENASE"/>
    <property type="match status" value="1"/>
</dbReference>
<dbReference type="GO" id="GO:0070483">
    <property type="term" value="P:detection of hypoxia"/>
    <property type="evidence" value="ECO:0007669"/>
    <property type="project" value="UniProtKB-ARBA"/>
</dbReference>
<evidence type="ECO:0000313" key="8">
    <source>
        <dbReference type="EMBL" id="KAI5080701.1"/>
    </source>
</evidence>
<name>A0A9D4V6G5_ADICA</name>
<evidence type="ECO:0000256" key="3">
    <source>
        <dbReference type="ARBA" id="ARBA00013133"/>
    </source>
</evidence>
<keyword evidence="9" id="KW-1185">Reference proteome</keyword>
<dbReference type="GO" id="GO:0017172">
    <property type="term" value="F:cysteine dioxygenase activity"/>
    <property type="evidence" value="ECO:0007669"/>
    <property type="project" value="UniProtKB-EC"/>
</dbReference>
<organism evidence="8 9">
    <name type="scientific">Adiantum capillus-veneris</name>
    <name type="common">Maidenhair fern</name>
    <dbReference type="NCBI Taxonomy" id="13818"/>
    <lineage>
        <taxon>Eukaryota</taxon>
        <taxon>Viridiplantae</taxon>
        <taxon>Streptophyta</taxon>
        <taxon>Embryophyta</taxon>
        <taxon>Tracheophyta</taxon>
        <taxon>Polypodiopsida</taxon>
        <taxon>Polypodiidae</taxon>
        <taxon>Polypodiales</taxon>
        <taxon>Pteridineae</taxon>
        <taxon>Pteridaceae</taxon>
        <taxon>Vittarioideae</taxon>
        <taxon>Adiantum</taxon>
    </lineage>
</organism>
<dbReference type="SUPFAM" id="SSF51182">
    <property type="entry name" value="RmlC-like cupins"/>
    <property type="match status" value="1"/>
</dbReference>
<dbReference type="InterPro" id="IPR012864">
    <property type="entry name" value="PCO/ADO"/>
</dbReference>
<evidence type="ECO:0000256" key="6">
    <source>
        <dbReference type="ARBA" id="ARBA00023004"/>
    </source>
</evidence>
<evidence type="ECO:0000256" key="2">
    <source>
        <dbReference type="ARBA" id="ARBA00006622"/>
    </source>
</evidence>
<evidence type="ECO:0000256" key="1">
    <source>
        <dbReference type="ARBA" id="ARBA00001954"/>
    </source>
</evidence>
<dbReference type="AlphaFoldDB" id="A0A9D4V6G5"/>
<gene>
    <name evidence="8" type="ORF">GOP47_0003884</name>
</gene>
<accession>A0A9D4V6G5</accession>
<evidence type="ECO:0000256" key="4">
    <source>
        <dbReference type="ARBA" id="ARBA00022723"/>
    </source>
</evidence>
<dbReference type="EMBL" id="JABFUD020000004">
    <property type="protein sequence ID" value="KAI5080701.1"/>
    <property type="molecule type" value="Genomic_DNA"/>
</dbReference>
<comment type="catalytic activity">
    <reaction evidence="7">
        <text>L-cysteine + O2 = 3-sulfino-L-alanine + H(+)</text>
        <dbReference type="Rhea" id="RHEA:20441"/>
        <dbReference type="ChEBI" id="CHEBI:15378"/>
        <dbReference type="ChEBI" id="CHEBI:15379"/>
        <dbReference type="ChEBI" id="CHEBI:35235"/>
        <dbReference type="ChEBI" id="CHEBI:61085"/>
        <dbReference type="EC" id="1.13.11.20"/>
    </reaction>
    <physiologicalReaction direction="left-to-right" evidence="7">
        <dbReference type="Rhea" id="RHEA:20442"/>
    </physiologicalReaction>
</comment>
<reference evidence="8" key="1">
    <citation type="submission" date="2021-01" db="EMBL/GenBank/DDBJ databases">
        <title>Adiantum capillus-veneris genome.</title>
        <authorList>
            <person name="Fang Y."/>
            <person name="Liao Q."/>
        </authorList>
    </citation>
    <scope>NUCLEOTIDE SEQUENCE</scope>
    <source>
        <strain evidence="8">H3</strain>
        <tissue evidence="8">Leaf</tissue>
    </source>
</reference>
<dbReference type="PANTHER" id="PTHR22966">
    <property type="entry name" value="2-AMINOETHANETHIOL DIOXYGENASE"/>
    <property type="match status" value="1"/>
</dbReference>
<comment type="caution">
    <text evidence="8">The sequence shown here is derived from an EMBL/GenBank/DDBJ whole genome shotgun (WGS) entry which is preliminary data.</text>
</comment>
<dbReference type="Proteomes" id="UP000886520">
    <property type="component" value="Chromosome 4"/>
</dbReference>
<evidence type="ECO:0000256" key="7">
    <source>
        <dbReference type="ARBA" id="ARBA00024284"/>
    </source>
</evidence>
<comment type="cofactor">
    <cofactor evidence="1">
        <name>Fe(2+)</name>
        <dbReference type="ChEBI" id="CHEBI:29033"/>
    </cofactor>
</comment>
<protein>
    <recommendedName>
        <fullName evidence="3">cysteine dioxygenase</fullName>
        <ecNumber evidence="3">1.13.11.20</ecNumber>
    </recommendedName>
</protein>